<protein>
    <recommendedName>
        <fullName evidence="1">Antitoxin FitA-like ribbon-helix-helix domain-containing protein</fullName>
    </recommendedName>
</protein>
<name>A0ABW0GRC7_9MICO</name>
<feature type="domain" description="Antitoxin FitA-like ribbon-helix-helix" evidence="1">
    <location>
        <begin position="2"/>
        <end position="40"/>
    </location>
</feature>
<accession>A0ABW0GRC7</accession>
<dbReference type="InterPro" id="IPR013321">
    <property type="entry name" value="Arc_rbn_hlx_hlx"/>
</dbReference>
<dbReference type="EMBL" id="JBHSLD010000013">
    <property type="protein sequence ID" value="MFC5381814.1"/>
    <property type="molecule type" value="Genomic_DNA"/>
</dbReference>
<dbReference type="RefSeq" id="WP_340271163.1">
    <property type="nucleotide sequence ID" value="NZ_JBBEOG010000009.1"/>
</dbReference>
<sequence length="76" mass="8327">MPAVHVRDVPASVLTALKERAERNGHSVQQELRDILAAAAAERPVVTAAPELTLRTVRTSGTTTWSREEMYDDGAR</sequence>
<reference evidence="3" key="1">
    <citation type="journal article" date="2019" name="Int. J. Syst. Evol. Microbiol.">
        <title>The Global Catalogue of Microorganisms (GCM) 10K type strain sequencing project: providing services to taxonomists for standard genome sequencing and annotation.</title>
        <authorList>
            <consortium name="The Broad Institute Genomics Platform"/>
            <consortium name="The Broad Institute Genome Sequencing Center for Infectious Disease"/>
            <person name="Wu L."/>
            <person name="Ma J."/>
        </authorList>
    </citation>
    <scope>NUCLEOTIDE SEQUENCE [LARGE SCALE GENOMIC DNA]</scope>
    <source>
        <strain evidence="3">CCUG 43114</strain>
    </source>
</reference>
<dbReference type="Pfam" id="PF22513">
    <property type="entry name" value="FitA-like_RHH"/>
    <property type="match status" value="1"/>
</dbReference>
<dbReference type="InterPro" id="IPR010985">
    <property type="entry name" value="Ribbon_hlx_hlx"/>
</dbReference>
<proteinExistence type="predicted"/>
<dbReference type="InterPro" id="IPR053853">
    <property type="entry name" value="FitA-like_RHH"/>
</dbReference>
<organism evidence="2 3">
    <name type="scientific">Aquipuribacter nitratireducens</name>
    <dbReference type="NCBI Taxonomy" id="650104"/>
    <lineage>
        <taxon>Bacteria</taxon>
        <taxon>Bacillati</taxon>
        <taxon>Actinomycetota</taxon>
        <taxon>Actinomycetes</taxon>
        <taxon>Micrococcales</taxon>
        <taxon>Intrasporangiaceae</taxon>
        <taxon>Aquipuribacter</taxon>
    </lineage>
</organism>
<evidence type="ECO:0000313" key="2">
    <source>
        <dbReference type="EMBL" id="MFC5381814.1"/>
    </source>
</evidence>
<evidence type="ECO:0000313" key="3">
    <source>
        <dbReference type="Proteomes" id="UP001596122"/>
    </source>
</evidence>
<dbReference type="Gene3D" id="1.10.1220.10">
    <property type="entry name" value="Met repressor-like"/>
    <property type="match status" value="1"/>
</dbReference>
<keyword evidence="3" id="KW-1185">Reference proteome</keyword>
<evidence type="ECO:0000259" key="1">
    <source>
        <dbReference type="Pfam" id="PF22513"/>
    </source>
</evidence>
<dbReference type="Proteomes" id="UP001596122">
    <property type="component" value="Unassembled WGS sequence"/>
</dbReference>
<comment type="caution">
    <text evidence="2">The sequence shown here is derived from an EMBL/GenBank/DDBJ whole genome shotgun (WGS) entry which is preliminary data.</text>
</comment>
<gene>
    <name evidence="2" type="ORF">ACFPJ6_13575</name>
</gene>
<dbReference type="SUPFAM" id="SSF47598">
    <property type="entry name" value="Ribbon-helix-helix"/>
    <property type="match status" value="1"/>
</dbReference>